<dbReference type="Pfam" id="PF13566">
    <property type="entry name" value="DUF4130"/>
    <property type="match status" value="1"/>
</dbReference>
<evidence type="ECO:0000313" key="2">
    <source>
        <dbReference type="EMBL" id="GGF05715.1"/>
    </source>
</evidence>
<dbReference type="InterPro" id="IPR023875">
    <property type="entry name" value="DNA_repair_put"/>
</dbReference>
<feature type="domain" description="DUF4130" evidence="1">
    <location>
        <begin position="98"/>
        <end position="265"/>
    </location>
</feature>
<accession>A0ABQ1TZ58</accession>
<name>A0ABQ1TZ58_9FLAO</name>
<dbReference type="InterPro" id="IPR025404">
    <property type="entry name" value="DUF4130"/>
</dbReference>
<evidence type="ECO:0000313" key="3">
    <source>
        <dbReference type="Proteomes" id="UP000655016"/>
    </source>
</evidence>
<sequence>MISLISLLYFNLIEMTELIYDGTYEGWLTAVFEIYEYKLTDIVFAKKETSGTLLFATSHLVTTDISKAKRVLDGLRKRLSADALSNMYNAFLSEIAHIEQIMFQFVEHVLANSKSIEEDFSHNAVWNIRKAARMTRKESHRMEAFVRFKLTKDQLYYAIIEPDCDVLPLIENHFKKRYADQRWLIYDAKRKYGIYYDLENVCTIELEFNLKMSSSSYLTEICDEHEEFFQNLWRRYFSSVNIESRKNMRLHIQHMPKRYWKHLIEKTPNF</sequence>
<dbReference type="EMBL" id="BMKP01000002">
    <property type="protein sequence ID" value="GGF05715.1"/>
    <property type="molecule type" value="Genomic_DNA"/>
</dbReference>
<comment type="caution">
    <text evidence="2">The sequence shown here is derived from an EMBL/GenBank/DDBJ whole genome shotgun (WGS) entry which is preliminary data.</text>
</comment>
<keyword evidence="3" id="KW-1185">Reference proteome</keyword>
<evidence type="ECO:0000259" key="1">
    <source>
        <dbReference type="Pfam" id="PF13566"/>
    </source>
</evidence>
<organism evidence="2 3">
    <name type="scientific">Flavobacterium limi</name>
    <dbReference type="NCBI Taxonomy" id="2045105"/>
    <lineage>
        <taxon>Bacteria</taxon>
        <taxon>Pseudomonadati</taxon>
        <taxon>Bacteroidota</taxon>
        <taxon>Flavobacteriia</taxon>
        <taxon>Flavobacteriales</taxon>
        <taxon>Flavobacteriaceae</taxon>
        <taxon>Flavobacterium</taxon>
    </lineage>
</organism>
<reference evidence="3" key="1">
    <citation type="journal article" date="2019" name="Int. J. Syst. Evol. Microbiol.">
        <title>The Global Catalogue of Microorganisms (GCM) 10K type strain sequencing project: providing services to taxonomists for standard genome sequencing and annotation.</title>
        <authorList>
            <consortium name="The Broad Institute Genomics Platform"/>
            <consortium name="The Broad Institute Genome Sequencing Center for Infectious Disease"/>
            <person name="Wu L."/>
            <person name="Ma J."/>
        </authorList>
    </citation>
    <scope>NUCLEOTIDE SEQUENCE [LARGE SCALE GENOMIC DNA]</scope>
    <source>
        <strain evidence="3">CGMCC 1.16060</strain>
    </source>
</reference>
<protein>
    <submittedName>
        <fullName evidence="2">DNA metabolism protein</fullName>
    </submittedName>
</protein>
<proteinExistence type="predicted"/>
<dbReference type="Proteomes" id="UP000655016">
    <property type="component" value="Unassembled WGS sequence"/>
</dbReference>
<dbReference type="NCBIfam" id="TIGR03915">
    <property type="entry name" value="SAM_7_link_chp"/>
    <property type="match status" value="1"/>
</dbReference>
<gene>
    <name evidence="2" type="ORF">GCM10011518_13670</name>
</gene>